<feature type="compositionally biased region" description="Basic and acidic residues" evidence="5">
    <location>
        <begin position="516"/>
        <end position="569"/>
    </location>
</feature>
<feature type="coiled-coil region" evidence="4">
    <location>
        <begin position="426"/>
        <end position="491"/>
    </location>
</feature>
<keyword evidence="1 3" id="KW-0807">Transducer</keyword>
<evidence type="ECO:0000256" key="5">
    <source>
        <dbReference type="SAM" id="MobiDB-lite"/>
    </source>
</evidence>
<dbReference type="GO" id="GO:0016020">
    <property type="term" value="C:membrane"/>
    <property type="evidence" value="ECO:0007669"/>
    <property type="project" value="InterPro"/>
</dbReference>
<name>A0A2G3DX67_9FIRM</name>
<comment type="similarity">
    <text evidence="2">Belongs to the methyl-accepting chemotaxis (MCP) protein family.</text>
</comment>
<evidence type="ECO:0000256" key="4">
    <source>
        <dbReference type="SAM" id="Coils"/>
    </source>
</evidence>
<keyword evidence="6" id="KW-0812">Transmembrane</keyword>
<reference evidence="8 9" key="2">
    <citation type="submission" date="2017-10" db="EMBL/GenBank/DDBJ databases">
        <authorList>
            <person name="Banno H."/>
            <person name="Chua N.-H."/>
        </authorList>
    </citation>
    <scope>NUCLEOTIDE SEQUENCE [LARGE SCALE GENOMIC DNA]</scope>
    <source>
        <strain evidence="8 9">JK626</strain>
    </source>
</reference>
<feature type="transmembrane region" description="Helical" evidence="6">
    <location>
        <begin position="25"/>
        <end position="46"/>
    </location>
</feature>
<dbReference type="EMBL" id="PDYF01000008">
    <property type="protein sequence ID" value="PHU35637.1"/>
    <property type="molecule type" value="Genomic_DNA"/>
</dbReference>
<keyword evidence="6" id="KW-1133">Transmembrane helix</keyword>
<dbReference type="PROSITE" id="PS50111">
    <property type="entry name" value="CHEMOTAXIS_TRANSDUC_2"/>
    <property type="match status" value="1"/>
</dbReference>
<dbReference type="SUPFAM" id="SSF58104">
    <property type="entry name" value="Methyl-accepting chemotaxis protein (MCP) signaling domain"/>
    <property type="match status" value="1"/>
</dbReference>
<gene>
    <name evidence="8" type="ORF">CSX01_03285</name>
</gene>
<dbReference type="PANTHER" id="PTHR32089:SF112">
    <property type="entry name" value="LYSOZYME-LIKE PROTEIN-RELATED"/>
    <property type="match status" value="1"/>
</dbReference>
<feature type="compositionally biased region" description="Polar residues" evidence="5">
    <location>
        <begin position="590"/>
        <end position="611"/>
    </location>
</feature>
<feature type="region of interest" description="Disordered" evidence="5">
    <location>
        <begin position="501"/>
        <end position="576"/>
    </location>
</feature>
<evidence type="ECO:0000256" key="3">
    <source>
        <dbReference type="PROSITE-ProRule" id="PRU00284"/>
    </source>
</evidence>
<evidence type="ECO:0000256" key="1">
    <source>
        <dbReference type="ARBA" id="ARBA00023224"/>
    </source>
</evidence>
<evidence type="ECO:0000256" key="6">
    <source>
        <dbReference type="SAM" id="Phobius"/>
    </source>
</evidence>
<feature type="compositionally biased region" description="Basic and acidic residues" evidence="5">
    <location>
        <begin position="619"/>
        <end position="628"/>
    </location>
</feature>
<dbReference type="Gene3D" id="1.10.287.950">
    <property type="entry name" value="Methyl-accepting chemotaxis protein"/>
    <property type="match status" value="1"/>
</dbReference>
<dbReference type="AlphaFoldDB" id="A0A2G3DX67"/>
<evidence type="ECO:0000313" key="8">
    <source>
        <dbReference type="EMBL" id="PHU35637.1"/>
    </source>
</evidence>
<comment type="caution">
    <text evidence="8">The sequence shown here is derived from an EMBL/GenBank/DDBJ whole genome shotgun (WGS) entry which is preliminary data.</text>
</comment>
<evidence type="ECO:0000259" key="7">
    <source>
        <dbReference type="PROSITE" id="PS50111"/>
    </source>
</evidence>
<keyword evidence="4" id="KW-0175">Coiled coil</keyword>
<feature type="region of interest" description="Disordered" evidence="5">
    <location>
        <begin position="589"/>
        <end position="628"/>
    </location>
</feature>
<feature type="transmembrane region" description="Helical" evidence="6">
    <location>
        <begin position="156"/>
        <end position="176"/>
    </location>
</feature>
<feature type="transmembrane region" description="Helical" evidence="6">
    <location>
        <begin position="52"/>
        <end position="74"/>
    </location>
</feature>
<evidence type="ECO:0000313" key="9">
    <source>
        <dbReference type="Proteomes" id="UP000225889"/>
    </source>
</evidence>
<accession>A0A2G3DX67</accession>
<dbReference type="GO" id="GO:0006935">
    <property type="term" value="P:chemotaxis"/>
    <property type="evidence" value="ECO:0007669"/>
    <property type="project" value="InterPro"/>
</dbReference>
<keyword evidence="6" id="KW-0472">Membrane</keyword>
<organism evidence="8 9">
    <name type="scientific">Pseudobutyrivibrio ruminis</name>
    <dbReference type="NCBI Taxonomy" id="46206"/>
    <lineage>
        <taxon>Bacteria</taxon>
        <taxon>Bacillati</taxon>
        <taxon>Bacillota</taxon>
        <taxon>Clostridia</taxon>
        <taxon>Lachnospirales</taxon>
        <taxon>Lachnospiraceae</taxon>
        <taxon>Pseudobutyrivibrio</taxon>
    </lineage>
</organism>
<feature type="transmembrane region" description="Helical" evidence="6">
    <location>
        <begin position="81"/>
        <end position="98"/>
    </location>
</feature>
<dbReference type="PANTHER" id="PTHR32089">
    <property type="entry name" value="METHYL-ACCEPTING CHEMOTAXIS PROTEIN MCPB"/>
    <property type="match status" value="1"/>
</dbReference>
<dbReference type="PRINTS" id="PR00260">
    <property type="entry name" value="CHEMTRNSDUCR"/>
</dbReference>
<reference evidence="8 9" key="1">
    <citation type="submission" date="2017-10" db="EMBL/GenBank/DDBJ databases">
        <title>Resolving the taxonomy of Roseburia spp., Eubacterium rectale and Agathobacter spp. through phylogenomic analysis.</title>
        <authorList>
            <person name="Sheridan P.O."/>
            <person name="Walker A.W."/>
            <person name="Duncan S.H."/>
            <person name="Scott K.P."/>
            <person name="Toole P.W.O."/>
            <person name="Luis P."/>
            <person name="Flint H.J."/>
        </authorList>
    </citation>
    <scope>NUCLEOTIDE SEQUENCE [LARGE SCALE GENOMIC DNA]</scope>
    <source>
        <strain evidence="8 9">JK626</strain>
    </source>
</reference>
<sequence>MEGIIMGEKFHYAERSEQVKRINRLMILTFAVYFTLLTTVVVIAYLREFRSLGYLLTICGLEVATLLTLSIIYVKKQDSVAIRWVSLAFLAAIGLLSTYGFISYYVRFAMVVPMVPFILYYDKKFIRISALVLALVELGTYAMHFMESAMYTSDEAIDNAAAIGCSFAAVVLCVCIENMFETFERDVVGLMQYQAKKQSDMMSEVIDVASRVNEGVSQAMDNMNKLDVTTATVSGAMDDISNSTLSNAEHIQEQTIMTQNIQDLIEETVARSEEMVAVASEASNINNENYEMMKELKEKSETIGQINSNLGDAMTVLVKKGDEMKSITEVILDISTRTNLLALNASIEAARAGEYGKGFAVVANEIRDLAEKTKNATEDITRMIDEFGNNAQQAESAVLQACAASELQGELIERSAASFIHLNEDVNNLTANIEGVEKMIENLAVSNNKIVENISQLSAITEEVTAAATQAAELSNDNKNLSNEARELLVSVQNTAAALDKYNKDKKASSQEQAASEEKIKKEPRAVQAAREIRESKESQVETTRERKEPRAVKAAREIQEAREAREAATKTNAVKAVEAPIRPARVGANSDTVSVENTVKTSVRSASTEVSADASVEANKDKGLNLA</sequence>
<dbReference type="Pfam" id="PF00015">
    <property type="entry name" value="MCPsignal"/>
    <property type="match status" value="1"/>
</dbReference>
<feature type="domain" description="Methyl-accepting transducer" evidence="7">
    <location>
        <begin position="222"/>
        <end position="472"/>
    </location>
</feature>
<feature type="transmembrane region" description="Helical" evidence="6">
    <location>
        <begin position="128"/>
        <end position="144"/>
    </location>
</feature>
<dbReference type="Proteomes" id="UP000225889">
    <property type="component" value="Unassembled WGS sequence"/>
</dbReference>
<protein>
    <recommendedName>
        <fullName evidence="7">Methyl-accepting transducer domain-containing protein</fullName>
    </recommendedName>
</protein>
<dbReference type="GO" id="GO:0007165">
    <property type="term" value="P:signal transduction"/>
    <property type="evidence" value="ECO:0007669"/>
    <property type="project" value="UniProtKB-KW"/>
</dbReference>
<dbReference type="InterPro" id="IPR004089">
    <property type="entry name" value="MCPsignal_dom"/>
</dbReference>
<dbReference type="InterPro" id="IPR004090">
    <property type="entry name" value="Chemotax_Me-accpt_rcpt"/>
</dbReference>
<dbReference type="SMART" id="SM00283">
    <property type="entry name" value="MA"/>
    <property type="match status" value="1"/>
</dbReference>
<evidence type="ECO:0000256" key="2">
    <source>
        <dbReference type="ARBA" id="ARBA00029447"/>
    </source>
</evidence>
<dbReference type="GO" id="GO:0004888">
    <property type="term" value="F:transmembrane signaling receptor activity"/>
    <property type="evidence" value="ECO:0007669"/>
    <property type="project" value="InterPro"/>
</dbReference>
<proteinExistence type="inferred from homology"/>